<protein>
    <recommendedName>
        <fullName evidence="10">Radical SAM core domain-containing protein</fullName>
    </recommendedName>
</protein>
<dbReference type="GO" id="GO:0051536">
    <property type="term" value="F:iron-sulfur cluster binding"/>
    <property type="evidence" value="ECO:0007669"/>
    <property type="project" value="UniProtKB-KW"/>
</dbReference>
<feature type="transmembrane region" description="Helical" evidence="9">
    <location>
        <begin position="350"/>
        <end position="373"/>
    </location>
</feature>
<keyword evidence="3 9" id="KW-0812">Transmembrane</keyword>
<evidence type="ECO:0000313" key="12">
    <source>
        <dbReference type="Proteomes" id="UP000177376"/>
    </source>
</evidence>
<dbReference type="SFLD" id="SFLDS00029">
    <property type="entry name" value="Radical_SAM"/>
    <property type="match status" value="1"/>
</dbReference>
<feature type="transmembrane region" description="Helical" evidence="9">
    <location>
        <begin position="217"/>
        <end position="234"/>
    </location>
</feature>
<dbReference type="Pfam" id="PF04055">
    <property type="entry name" value="Radical_SAM"/>
    <property type="match status" value="1"/>
</dbReference>
<dbReference type="GO" id="GO:0016020">
    <property type="term" value="C:membrane"/>
    <property type="evidence" value="ECO:0007669"/>
    <property type="project" value="UniProtKB-SubCell"/>
</dbReference>
<dbReference type="InterPro" id="IPR007197">
    <property type="entry name" value="rSAM"/>
</dbReference>
<name>A0A1G1YFZ8_9BACT</name>
<dbReference type="AlphaFoldDB" id="A0A1G1YFZ8"/>
<keyword evidence="4" id="KW-0479">Metal-binding</keyword>
<dbReference type="Pfam" id="PF13186">
    <property type="entry name" value="SPASM"/>
    <property type="match status" value="1"/>
</dbReference>
<dbReference type="GO" id="GO:0003824">
    <property type="term" value="F:catalytic activity"/>
    <property type="evidence" value="ECO:0007669"/>
    <property type="project" value="InterPro"/>
</dbReference>
<evidence type="ECO:0000256" key="9">
    <source>
        <dbReference type="SAM" id="Phobius"/>
    </source>
</evidence>
<dbReference type="InterPro" id="IPR023885">
    <property type="entry name" value="4Fe4S-binding_SPASM_dom"/>
</dbReference>
<sequence length="765" mass="87730">MSRLAKTIEYLIYLFVFLLPLATAWILAEKFIFGFKWQEGTFLLYATEILLWVIIILQVFLMFFKKRSADIHCQKSLVVLAIWSLVAYTGLSIFWSTNHTLSFYWWLKLLEGVILMFIVLKARFKIELVAWSLFWAGVFQSILAFWQFLSQEVISNKWLGLASHLSANVNSSVIETGGERWLRAYGGLPHPNILGGFLVISFLAGLYLYFNSFGNRRKLLSAVGLVFIVAGLFFSFSRSAWLSAIILYFIWSLILFSKKRLADLIKVSLYLLLILASLIMTYQPLVFTRLAANQRLEEKSIEQRLDSLAEARAVILKNPFFGVGLGNYTNYLISFKPGFLGWHYQPAHNIYLMVLAELGISGFLFFIIIIILVFYKSSNLLAFSAFLAWLIIGLFDHYLWTNYFGLMLFWLIIGLALKDFSKEGLGEKIIGKILLELSYFTGRNFYRSDYVSLITTWRCNLKCRTCDIWKKTEFDEEMGILNWLIISGQLKAYLSSKSFIEINGGEALIKKNLTIALISDLKKHFKTVALNTNGFLITPAVIQELEKTGLDQLKVSWYSLEADSHNFIRGSEMAFKNAAQAVALVAQSKIKLEVGILVTSYNVNQIPSLVDYLYNLGGVAIIIQPLDEIIESAWSKDMAKNEIVLDLWPTAAKSKELFTWLKNNSFKLKNSPANLAVLADYYLKPQSVLKYRCFAGQRNLVVYPTGDISFCFKRRFIGNVKKEKLKEIMQRSAVLERRGIRDCSKYCRLIGCNFSRGLWEIVRRQ</sequence>
<feature type="transmembrane region" description="Helical" evidence="9">
    <location>
        <begin position="42"/>
        <end position="64"/>
    </location>
</feature>
<evidence type="ECO:0000256" key="4">
    <source>
        <dbReference type="ARBA" id="ARBA00022723"/>
    </source>
</evidence>
<dbReference type="InterPro" id="IPR058240">
    <property type="entry name" value="rSAM_sf"/>
</dbReference>
<dbReference type="Proteomes" id="UP000177376">
    <property type="component" value="Unassembled WGS sequence"/>
</dbReference>
<evidence type="ECO:0000256" key="8">
    <source>
        <dbReference type="ARBA" id="ARBA00023136"/>
    </source>
</evidence>
<dbReference type="SUPFAM" id="SSF102114">
    <property type="entry name" value="Radical SAM enzymes"/>
    <property type="match status" value="1"/>
</dbReference>
<evidence type="ECO:0000256" key="2">
    <source>
        <dbReference type="ARBA" id="ARBA00022691"/>
    </source>
</evidence>
<organism evidence="11 12">
    <name type="scientific">Candidatus Buchananbacteria bacterium RIFCSPLOWO2_01_FULL_39_33</name>
    <dbReference type="NCBI Taxonomy" id="1797543"/>
    <lineage>
        <taxon>Bacteria</taxon>
        <taxon>Candidatus Buchananiibacteriota</taxon>
    </lineage>
</organism>
<dbReference type="InterPro" id="IPR051533">
    <property type="entry name" value="WaaL-like"/>
</dbReference>
<evidence type="ECO:0000259" key="10">
    <source>
        <dbReference type="PROSITE" id="PS51918"/>
    </source>
</evidence>
<comment type="caution">
    <text evidence="11">The sequence shown here is derived from an EMBL/GenBank/DDBJ whole genome shotgun (WGS) entry which is preliminary data.</text>
</comment>
<keyword evidence="6" id="KW-0408">Iron</keyword>
<dbReference type="InterPro" id="IPR013785">
    <property type="entry name" value="Aldolase_TIM"/>
</dbReference>
<proteinExistence type="predicted"/>
<evidence type="ECO:0000256" key="1">
    <source>
        <dbReference type="ARBA" id="ARBA00004141"/>
    </source>
</evidence>
<feature type="transmembrane region" description="Helical" evidence="9">
    <location>
        <begin position="240"/>
        <end position="257"/>
    </location>
</feature>
<feature type="transmembrane region" description="Helical" evidence="9">
    <location>
        <begin position="7"/>
        <end position="27"/>
    </location>
</feature>
<feature type="domain" description="Radical SAM core" evidence="10">
    <location>
        <begin position="443"/>
        <end position="667"/>
    </location>
</feature>
<accession>A0A1G1YFZ8</accession>
<feature type="transmembrane region" description="Helical" evidence="9">
    <location>
        <begin position="128"/>
        <end position="149"/>
    </location>
</feature>
<dbReference type="GO" id="GO:0046872">
    <property type="term" value="F:metal ion binding"/>
    <property type="evidence" value="ECO:0007669"/>
    <property type="project" value="UniProtKB-KW"/>
</dbReference>
<dbReference type="PROSITE" id="PS51918">
    <property type="entry name" value="RADICAL_SAM"/>
    <property type="match status" value="1"/>
</dbReference>
<feature type="transmembrane region" description="Helical" evidence="9">
    <location>
        <begin position="76"/>
        <end position="97"/>
    </location>
</feature>
<keyword evidence="5 9" id="KW-1133">Transmembrane helix</keyword>
<dbReference type="EMBL" id="MHIM01000040">
    <property type="protein sequence ID" value="OGY51278.1"/>
    <property type="molecule type" value="Genomic_DNA"/>
</dbReference>
<keyword evidence="8 9" id="KW-0472">Membrane</keyword>
<dbReference type="InterPro" id="IPR007016">
    <property type="entry name" value="O-antigen_ligase-rel_domated"/>
</dbReference>
<evidence type="ECO:0000313" key="11">
    <source>
        <dbReference type="EMBL" id="OGY51278.1"/>
    </source>
</evidence>
<dbReference type="SFLD" id="SFLDG01067">
    <property type="entry name" value="SPASM/twitch_domain_containing"/>
    <property type="match status" value="1"/>
</dbReference>
<keyword evidence="2" id="KW-0949">S-adenosyl-L-methionine</keyword>
<evidence type="ECO:0000256" key="5">
    <source>
        <dbReference type="ARBA" id="ARBA00022989"/>
    </source>
</evidence>
<feature type="transmembrane region" description="Helical" evidence="9">
    <location>
        <begin position="269"/>
        <end position="287"/>
    </location>
</feature>
<dbReference type="CDD" id="cd01335">
    <property type="entry name" value="Radical_SAM"/>
    <property type="match status" value="1"/>
</dbReference>
<feature type="transmembrane region" description="Helical" evidence="9">
    <location>
        <begin position="103"/>
        <end position="121"/>
    </location>
</feature>
<reference evidence="11 12" key="1">
    <citation type="journal article" date="2016" name="Nat. Commun.">
        <title>Thousands of microbial genomes shed light on interconnected biogeochemical processes in an aquifer system.</title>
        <authorList>
            <person name="Anantharaman K."/>
            <person name="Brown C.T."/>
            <person name="Hug L.A."/>
            <person name="Sharon I."/>
            <person name="Castelle C.J."/>
            <person name="Probst A.J."/>
            <person name="Thomas B.C."/>
            <person name="Singh A."/>
            <person name="Wilkins M.J."/>
            <person name="Karaoz U."/>
            <person name="Brodie E.L."/>
            <person name="Williams K.H."/>
            <person name="Hubbard S.S."/>
            <person name="Banfield J.F."/>
        </authorList>
    </citation>
    <scope>NUCLEOTIDE SEQUENCE [LARGE SCALE GENOMIC DNA]</scope>
</reference>
<feature type="transmembrane region" description="Helical" evidence="9">
    <location>
        <begin position="380"/>
        <end position="397"/>
    </location>
</feature>
<dbReference type="PANTHER" id="PTHR37422:SF23">
    <property type="entry name" value="TEICHURONIC ACID BIOSYNTHESIS PROTEIN TUAE"/>
    <property type="match status" value="1"/>
</dbReference>
<dbReference type="Pfam" id="PF04932">
    <property type="entry name" value="Wzy_C"/>
    <property type="match status" value="1"/>
</dbReference>
<feature type="transmembrane region" description="Helical" evidence="9">
    <location>
        <begin position="193"/>
        <end position="210"/>
    </location>
</feature>
<gene>
    <name evidence="11" type="ORF">A3A02_01555</name>
</gene>
<dbReference type="PANTHER" id="PTHR37422">
    <property type="entry name" value="TEICHURONIC ACID BIOSYNTHESIS PROTEIN TUAE"/>
    <property type="match status" value="1"/>
</dbReference>
<evidence type="ECO:0000256" key="3">
    <source>
        <dbReference type="ARBA" id="ARBA00022692"/>
    </source>
</evidence>
<evidence type="ECO:0000256" key="7">
    <source>
        <dbReference type="ARBA" id="ARBA00023014"/>
    </source>
</evidence>
<evidence type="ECO:0000256" key="6">
    <source>
        <dbReference type="ARBA" id="ARBA00023004"/>
    </source>
</evidence>
<keyword evidence="7" id="KW-0411">Iron-sulfur</keyword>
<dbReference type="Gene3D" id="3.20.20.70">
    <property type="entry name" value="Aldolase class I"/>
    <property type="match status" value="1"/>
</dbReference>
<comment type="subcellular location">
    <subcellularLocation>
        <location evidence="1">Membrane</location>
        <topology evidence="1">Multi-pass membrane protein</topology>
    </subcellularLocation>
</comment>